<evidence type="ECO:0008006" key="4">
    <source>
        <dbReference type="Google" id="ProtNLM"/>
    </source>
</evidence>
<keyword evidence="1" id="KW-1133">Transmembrane helix</keyword>
<accession>A0A918T3Y7</accession>
<comment type="caution">
    <text evidence="2">The sequence shown here is derived from an EMBL/GenBank/DDBJ whole genome shotgun (WGS) entry which is preliminary data.</text>
</comment>
<evidence type="ECO:0000313" key="3">
    <source>
        <dbReference type="Proteomes" id="UP000644020"/>
    </source>
</evidence>
<protein>
    <recommendedName>
        <fullName evidence="4">DUF3040 domain-containing protein</fullName>
    </recommendedName>
</protein>
<dbReference type="RefSeq" id="WP_189978355.1">
    <property type="nucleotide sequence ID" value="NZ_BMUL01000008.1"/>
</dbReference>
<reference evidence="2" key="1">
    <citation type="journal article" date="2014" name="Int. J. Syst. Evol. Microbiol.">
        <title>Complete genome sequence of Corynebacterium casei LMG S-19264T (=DSM 44701T), isolated from a smear-ripened cheese.</title>
        <authorList>
            <consortium name="US DOE Joint Genome Institute (JGI-PGF)"/>
            <person name="Walter F."/>
            <person name="Albersmeier A."/>
            <person name="Kalinowski J."/>
            <person name="Ruckert C."/>
        </authorList>
    </citation>
    <scope>NUCLEOTIDE SEQUENCE</scope>
    <source>
        <strain evidence="2">JCM 4518</strain>
    </source>
</reference>
<dbReference type="Proteomes" id="UP000644020">
    <property type="component" value="Unassembled WGS sequence"/>
</dbReference>
<keyword evidence="1" id="KW-0812">Transmembrane</keyword>
<name>A0A918T3Y7_9ACTN</name>
<dbReference type="Pfam" id="PF11239">
    <property type="entry name" value="DUF3040"/>
    <property type="match status" value="1"/>
</dbReference>
<keyword evidence="3" id="KW-1185">Reference proteome</keyword>
<sequence length="83" mass="8954">MYGTEEERLGAIEDRLRRDDPGFVRALAAGRPRRPREERPVRAWALLAAAFALLACGVVLPHGLLIAAGLVLAGLAADRFPPP</sequence>
<reference evidence="2" key="2">
    <citation type="submission" date="2020-09" db="EMBL/GenBank/DDBJ databases">
        <authorList>
            <person name="Sun Q."/>
            <person name="Ohkuma M."/>
        </authorList>
    </citation>
    <scope>NUCLEOTIDE SEQUENCE</scope>
    <source>
        <strain evidence="2">JCM 4518</strain>
    </source>
</reference>
<dbReference type="EMBL" id="BMUL01000008">
    <property type="protein sequence ID" value="GHA88665.1"/>
    <property type="molecule type" value="Genomic_DNA"/>
</dbReference>
<dbReference type="InterPro" id="IPR021401">
    <property type="entry name" value="DUF3040"/>
</dbReference>
<keyword evidence="1" id="KW-0472">Membrane</keyword>
<dbReference type="AlphaFoldDB" id="A0A918T3Y7"/>
<feature type="transmembrane region" description="Helical" evidence="1">
    <location>
        <begin position="43"/>
        <end position="76"/>
    </location>
</feature>
<evidence type="ECO:0000313" key="2">
    <source>
        <dbReference type="EMBL" id="GHA88665.1"/>
    </source>
</evidence>
<evidence type="ECO:0000256" key="1">
    <source>
        <dbReference type="SAM" id="Phobius"/>
    </source>
</evidence>
<organism evidence="2 3">
    <name type="scientific">Streptomyces termitum</name>
    <dbReference type="NCBI Taxonomy" id="67368"/>
    <lineage>
        <taxon>Bacteria</taxon>
        <taxon>Bacillati</taxon>
        <taxon>Actinomycetota</taxon>
        <taxon>Actinomycetes</taxon>
        <taxon>Kitasatosporales</taxon>
        <taxon>Streptomycetaceae</taxon>
        <taxon>Streptomyces</taxon>
    </lineage>
</organism>
<proteinExistence type="predicted"/>
<gene>
    <name evidence="2" type="ORF">GCM10010305_35390</name>
</gene>